<dbReference type="Pfam" id="PF13456">
    <property type="entry name" value="RVT_3"/>
    <property type="match status" value="1"/>
</dbReference>
<protein>
    <recommendedName>
        <fullName evidence="1">RNase H type-1 domain-containing protein</fullName>
    </recommendedName>
</protein>
<dbReference type="PANTHER" id="PTHR47074">
    <property type="entry name" value="BNAC02G40300D PROTEIN"/>
    <property type="match status" value="1"/>
</dbReference>
<dbReference type="InterPro" id="IPR052929">
    <property type="entry name" value="RNase_H-like_EbsB-rel"/>
</dbReference>
<dbReference type="AlphaFoldDB" id="A0A445I0H8"/>
<name>A0A445I0H8_GLYSO</name>
<accession>A0A445I0H8</accession>
<dbReference type="InterPro" id="IPR002156">
    <property type="entry name" value="RNaseH_domain"/>
</dbReference>
<dbReference type="CDD" id="cd06222">
    <property type="entry name" value="RNase_H_like"/>
    <property type="match status" value="1"/>
</dbReference>
<reference evidence="2 3" key="1">
    <citation type="submission" date="2018-09" db="EMBL/GenBank/DDBJ databases">
        <title>A high-quality reference genome of wild soybean provides a powerful tool to mine soybean genomes.</title>
        <authorList>
            <person name="Xie M."/>
            <person name="Chung C.Y.L."/>
            <person name="Li M.-W."/>
            <person name="Wong F.-L."/>
            <person name="Chan T.-F."/>
            <person name="Lam H.-M."/>
        </authorList>
    </citation>
    <scope>NUCLEOTIDE SEQUENCE [LARGE SCALE GENOMIC DNA]</scope>
    <source>
        <strain evidence="3">cv. W05</strain>
        <tissue evidence="2">Hypocotyl of etiolated seedlings</tissue>
    </source>
</reference>
<gene>
    <name evidence="2" type="ORF">D0Y65_029704</name>
</gene>
<evidence type="ECO:0000313" key="2">
    <source>
        <dbReference type="EMBL" id="RZB79567.1"/>
    </source>
</evidence>
<proteinExistence type="predicted"/>
<feature type="domain" description="RNase H type-1" evidence="1">
    <location>
        <begin position="148"/>
        <end position="239"/>
    </location>
</feature>
<evidence type="ECO:0000313" key="3">
    <source>
        <dbReference type="Proteomes" id="UP000289340"/>
    </source>
</evidence>
<dbReference type="EMBL" id="QZWG01000011">
    <property type="protein sequence ID" value="RZB79567.1"/>
    <property type="molecule type" value="Genomic_DNA"/>
</dbReference>
<dbReference type="GO" id="GO:0003676">
    <property type="term" value="F:nucleic acid binding"/>
    <property type="evidence" value="ECO:0007669"/>
    <property type="project" value="InterPro"/>
</dbReference>
<keyword evidence="3" id="KW-1185">Reference proteome</keyword>
<dbReference type="Proteomes" id="UP000289340">
    <property type="component" value="Chromosome 11"/>
</dbReference>
<dbReference type="PANTHER" id="PTHR47074:SF48">
    <property type="entry name" value="POLYNUCLEOTIDYL TRANSFERASE, RIBONUCLEASE H-LIKE SUPERFAMILY PROTEIN"/>
    <property type="match status" value="1"/>
</dbReference>
<comment type="caution">
    <text evidence="2">The sequence shown here is derived from an EMBL/GenBank/DDBJ whole genome shotgun (WGS) entry which is preliminary data.</text>
</comment>
<organism evidence="2 3">
    <name type="scientific">Glycine soja</name>
    <name type="common">Wild soybean</name>
    <dbReference type="NCBI Taxonomy" id="3848"/>
    <lineage>
        <taxon>Eukaryota</taxon>
        <taxon>Viridiplantae</taxon>
        <taxon>Streptophyta</taxon>
        <taxon>Embryophyta</taxon>
        <taxon>Tracheophyta</taxon>
        <taxon>Spermatophyta</taxon>
        <taxon>Magnoliopsida</taxon>
        <taxon>eudicotyledons</taxon>
        <taxon>Gunneridae</taxon>
        <taxon>Pentapetalae</taxon>
        <taxon>rosids</taxon>
        <taxon>fabids</taxon>
        <taxon>Fabales</taxon>
        <taxon>Fabaceae</taxon>
        <taxon>Papilionoideae</taxon>
        <taxon>50 kb inversion clade</taxon>
        <taxon>NPAAA clade</taxon>
        <taxon>indigoferoid/millettioid clade</taxon>
        <taxon>Phaseoleae</taxon>
        <taxon>Glycine</taxon>
        <taxon>Glycine subgen. Soja</taxon>
    </lineage>
</organism>
<dbReference type="InterPro" id="IPR044730">
    <property type="entry name" value="RNase_H-like_dom_plant"/>
</dbReference>
<evidence type="ECO:0000259" key="1">
    <source>
        <dbReference type="Pfam" id="PF13456"/>
    </source>
</evidence>
<dbReference type="GO" id="GO:0004523">
    <property type="term" value="F:RNA-DNA hybrid ribonuclease activity"/>
    <property type="evidence" value="ECO:0007669"/>
    <property type="project" value="InterPro"/>
</dbReference>
<sequence length="239" mass="27522">MSVFLLPSTLQDEIQKMMNSFWWGSNRNYGKGINWLSWERLTIRKKDECMRFRHLYAFNLSMLGKQGLKLASDGHWEMGKLPKFGRTHRHDLLMVHSSPTPLLMVWRTYQPSLPSAANSSTPKWSRPSLEFIKCNLDASLFRNYLLHGLGACNRNSQGTFVADLSCWFKGLLPPMEAEDRALSQVITWLLNNNFTKVILEIDCQQLVDTINTSYFQKNEVGDILKLCVSKCSSFENCSI</sequence>